<sequence length="302" mass="34540">MAINREKCQLLGPVSITIQIAMGAIAIISLLLKRNYEHPRRKMIVWIYDVGKQVIGSLVIHFLNLGISILKGKRENIPYRLLKAFLMSTGEEFQKLESDDDDEDQCDWYFLNLLLDTTIGIPILWASLTMIENVCIYFKVENIESGNYFASKETVDNENGIAKSPKPLKKAFIKQLIVFTSGLLLMKIIIFGILNYFEDVAYWFANLLLGWSDPWPNFQVFLVMFVSPILLNCFQYFCVDNIIKLPIDHINMQNSNNFEPDSYNGDDDFITKILNRVSGINGNPSKKLLPASSRDTQQYGSI</sequence>
<gene>
    <name evidence="2" type="ORF">Kpol_1013p10</name>
</gene>
<keyword evidence="1" id="KW-1133">Transmembrane helix</keyword>
<evidence type="ECO:0008006" key="4">
    <source>
        <dbReference type="Google" id="ProtNLM"/>
    </source>
</evidence>
<feature type="transmembrane region" description="Helical" evidence="1">
    <location>
        <begin position="176"/>
        <end position="197"/>
    </location>
</feature>
<dbReference type="GeneID" id="5546621"/>
<feature type="transmembrane region" description="Helical" evidence="1">
    <location>
        <begin position="12"/>
        <end position="32"/>
    </location>
</feature>
<dbReference type="FunCoup" id="A7TH58">
    <property type="interactions" value="70"/>
</dbReference>
<dbReference type="eggNOG" id="ENOG502S1HE">
    <property type="taxonomic scope" value="Eukaryota"/>
</dbReference>
<keyword evidence="1" id="KW-0812">Transmembrane</keyword>
<dbReference type="PANTHER" id="PTHR31735">
    <property type="entry name" value="VACUOLAR MEMBRANE PROTEIN YPL162C"/>
    <property type="match status" value="1"/>
</dbReference>
<reference evidence="2 3" key="1">
    <citation type="journal article" date="2007" name="Proc. Natl. Acad. Sci. U.S.A.">
        <title>Independent sorting-out of thousands of duplicated gene pairs in two yeast species descended from a whole-genome duplication.</title>
        <authorList>
            <person name="Scannell D.R."/>
            <person name="Frank A.C."/>
            <person name="Conant G.C."/>
            <person name="Byrne K.P."/>
            <person name="Woolfit M."/>
            <person name="Wolfe K.H."/>
        </authorList>
    </citation>
    <scope>NUCLEOTIDE SEQUENCE [LARGE SCALE GENOMIC DNA]</scope>
    <source>
        <strain evidence="3">ATCC 22028 / DSM 70294 / BCRC 21397 / CBS 2163 / NBRC 10782 / NRRL Y-8283 / UCD 57-17</strain>
    </source>
</reference>
<keyword evidence="1" id="KW-0472">Membrane</keyword>
<dbReference type="AlphaFoldDB" id="A7TH58"/>
<evidence type="ECO:0000313" key="2">
    <source>
        <dbReference type="EMBL" id="EDO18339.1"/>
    </source>
</evidence>
<evidence type="ECO:0000313" key="3">
    <source>
        <dbReference type="Proteomes" id="UP000000267"/>
    </source>
</evidence>
<dbReference type="HOGENOM" id="CLU_040321_2_1_1"/>
<dbReference type="PhylomeDB" id="A7TH58"/>
<dbReference type="OMA" id="LNCFQYF"/>
<protein>
    <recommendedName>
        <fullName evidence="4">Vacuolar membrane protein</fullName>
    </recommendedName>
</protein>
<dbReference type="Pfam" id="PF12400">
    <property type="entry name" value="STIMATE"/>
    <property type="match status" value="1"/>
</dbReference>
<keyword evidence="3" id="KW-1185">Reference proteome</keyword>
<dbReference type="InParanoid" id="A7TH58"/>
<dbReference type="STRING" id="436907.A7TH58"/>
<dbReference type="OrthoDB" id="431202at2759"/>
<dbReference type="GO" id="GO:0016020">
    <property type="term" value="C:membrane"/>
    <property type="evidence" value="ECO:0007669"/>
    <property type="project" value="TreeGrafter"/>
</dbReference>
<organism evidence="3">
    <name type="scientific">Vanderwaltozyma polyspora (strain ATCC 22028 / DSM 70294 / BCRC 21397 / CBS 2163 / NBRC 10782 / NRRL Y-8283 / UCD 57-17)</name>
    <name type="common">Kluyveromyces polysporus</name>
    <dbReference type="NCBI Taxonomy" id="436907"/>
    <lineage>
        <taxon>Eukaryota</taxon>
        <taxon>Fungi</taxon>
        <taxon>Dikarya</taxon>
        <taxon>Ascomycota</taxon>
        <taxon>Saccharomycotina</taxon>
        <taxon>Saccharomycetes</taxon>
        <taxon>Saccharomycetales</taxon>
        <taxon>Saccharomycetaceae</taxon>
        <taxon>Vanderwaltozyma</taxon>
    </lineage>
</organism>
<dbReference type="KEGG" id="vpo:Kpol_1013p10"/>
<feature type="transmembrane region" description="Helical" evidence="1">
    <location>
        <begin position="217"/>
        <end position="239"/>
    </location>
</feature>
<dbReference type="RefSeq" id="XP_001646197.1">
    <property type="nucleotide sequence ID" value="XM_001646147.1"/>
</dbReference>
<proteinExistence type="predicted"/>
<evidence type="ECO:0000256" key="1">
    <source>
        <dbReference type="SAM" id="Phobius"/>
    </source>
</evidence>
<dbReference type="Proteomes" id="UP000000267">
    <property type="component" value="Unassembled WGS sequence"/>
</dbReference>
<name>A7TH58_VANPO</name>
<accession>A7TH58</accession>
<dbReference type="PANTHER" id="PTHR31735:SF1">
    <property type="entry name" value="VACUOLAR MEMBRANE PROTEIN YPL162C"/>
    <property type="match status" value="1"/>
</dbReference>
<dbReference type="EMBL" id="DS480390">
    <property type="protein sequence ID" value="EDO18339.1"/>
    <property type="molecule type" value="Genomic_DNA"/>
</dbReference>
<dbReference type="InterPro" id="IPR022127">
    <property type="entry name" value="STIMATE/YPL162C"/>
</dbReference>